<dbReference type="CDD" id="cd01650">
    <property type="entry name" value="RT_nLTR_like"/>
    <property type="match status" value="1"/>
</dbReference>
<evidence type="ECO:0000313" key="2">
    <source>
        <dbReference type="EMBL" id="CAH2105470.1"/>
    </source>
</evidence>
<dbReference type="Pfam" id="PF00078">
    <property type="entry name" value="RVT_1"/>
    <property type="match status" value="1"/>
</dbReference>
<sequence length="709" mass="82821">MIRSTLKLSEPKKSRKNFNIKNCKILSNEEEIKQFKSKLCQHIVKIETSKETDTIQESYDKILNALNLSLQQTHSTNYDSKPKKISERTIALIKRRQVIQRTKFKTRSMKNELKALYKLISKHIRQDYIEYRKNILQRHLETTGSIKKARKELQTHSTWIDGLDNLGKTALNRNEILNIATEFYKNLYDRPRLPDISHQTDDEYVNNSTDIKPIDESEILTIIKNLKCDKSPGPDGITNEVLKHGGSILSKSLSSLFNRILHTATIPSQWSHSNIILIYKKGNPRNISNYRPISLLPSLYKLFASIIQKRIRMTVEKQQPVEQAGFRKGYSTVDHIHTLELILEKYQEQQRHLYIAFVDYQKAFDSLTHPSIWQALMVQKIEPQYISVIKNIYGNCTCRITLESKGPEIAVKRGVRQGDPLSPTLFISVLENVFRHLDWDRCGIIVKGTHFNHLRFADDIVLVSESCKELQYMITTLHSASTQVGLNMNPSKTKIMTNTRQIPINVNNVPLEYVKEYIYLGKQVSFKTNNNLLEVERRVKHTWNKYWNLKEVFKSDLPIALKKKVMDSNLLPCLTYACQTWKFTNTVKNKITICQRGIERSMLNIKKQHRVRHSIIRSKTKAIDALTHAQKQKWKWAGHIARLKDNRWTKKITSWNGPFGKRKRGRQYTRWEDEIVRIAGPHWLDVALDRERWHNLEEAFTSGVLKKIT</sequence>
<accession>A0AAU9V0L5</accession>
<dbReference type="PANTHER" id="PTHR47027:SF20">
    <property type="entry name" value="REVERSE TRANSCRIPTASE-LIKE PROTEIN WITH RNA-DIRECTED DNA POLYMERASE DOMAIN"/>
    <property type="match status" value="1"/>
</dbReference>
<dbReference type="SUPFAM" id="SSF56672">
    <property type="entry name" value="DNA/RNA polymerases"/>
    <property type="match status" value="1"/>
</dbReference>
<dbReference type="AlphaFoldDB" id="A0AAU9V0L5"/>
<dbReference type="InterPro" id="IPR043502">
    <property type="entry name" value="DNA/RNA_pol_sf"/>
</dbReference>
<reference evidence="2" key="1">
    <citation type="submission" date="2022-03" db="EMBL/GenBank/DDBJ databases">
        <authorList>
            <person name="Tunstrom K."/>
        </authorList>
    </citation>
    <scope>NUCLEOTIDE SEQUENCE</scope>
</reference>
<dbReference type="GO" id="GO:0071897">
    <property type="term" value="P:DNA biosynthetic process"/>
    <property type="evidence" value="ECO:0007669"/>
    <property type="project" value="UniProtKB-ARBA"/>
</dbReference>
<evidence type="ECO:0000259" key="1">
    <source>
        <dbReference type="PROSITE" id="PS50878"/>
    </source>
</evidence>
<dbReference type="PROSITE" id="PS50878">
    <property type="entry name" value="RT_POL"/>
    <property type="match status" value="1"/>
</dbReference>
<dbReference type="InterPro" id="IPR000477">
    <property type="entry name" value="RT_dom"/>
</dbReference>
<dbReference type="PANTHER" id="PTHR47027">
    <property type="entry name" value="REVERSE TRANSCRIPTASE DOMAIN-CONTAINING PROTEIN"/>
    <property type="match status" value="1"/>
</dbReference>
<keyword evidence="3" id="KW-1185">Reference proteome</keyword>
<name>A0AAU9V0L5_EUPED</name>
<gene>
    <name evidence="2" type="ORF">EEDITHA_LOCUS19722</name>
</gene>
<proteinExistence type="predicted"/>
<dbReference type="EMBL" id="CAKOGL010000028">
    <property type="protein sequence ID" value="CAH2105470.1"/>
    <property type="molecule type" value="Genomic_DNA"/>
</dbReference>
<organism evidence="2 3">
    <name type="scientific">Euphydryas editha</name>
    <name type="common">Edith's checkerspot</name>
    <dbReference type="NCBI Taxonomy" id="104508"/>
    <lineage>
        <taxon>Eukaryota</taxon>
        <taxon>Metazoa</taxon>
        <taxon>Ecdysozoa</taxon>
        <taxon>Arthropoda</taxon>
        <taxon>Hexapoda</taxon>
        <taxon>Insecta</taxon>
        <taxon>Pterygota</taxon>
        <taxon>Neoptera</taxon>
        <taxon>Endopterygota</taxon>
        <taxon>Lepidoptera</taxon>
        <taxon>Glossata</taxon>
        <taxon>Ditrysia</taxon>
        <taxon>Papilionoidea</taxon>
        <taxon>Nymphalidae</taxon>
        <taxon>Nymphalinae</taxon>
        <taxon>Euphydryas</taxon>
    </lineage>
</organism>
<dbReference type="InterPro" id="IPR043128">
    <property type="entry name" value="Rev_trsase/Diguanyl_cyclase"/>
</dbReference>
<evidence type="ECO:0000313" key="3">
    <source>
        <dbReference type="Proteomes" id="UP001153954"/>
    </source>
</evidence>
<dbReference type="Gene3D" id="3.30.70.270">
    <property type="match status" value="1"/>
</dbReference>
<comment type="caution">
    <text evidence="2">The sequence shown here is derived from an EMBL/GenBank/DDBJ whole genome shotgun (WGS) entry which is preliminary data.</text>
</comment>
<feature type="domain" description="Reverse transcriptase" evidence="1">
    <location>
        <begin position="259"/>
        <end position="524"/>
    </location>
</feature>
<dbReference type="Proteomes" id="UP001153954">
    <property type="component" value="Unassembled WGS sequence"/>
</dbReference>
<protein>
    <recommendedName>
        <fullName evidence="1">Reverse transcriptase domain-containing protein</fullName>
    </recommendedName>
</protein>